<evidence type="ECO:0000313" key="2">
    <source>
        <dbReference type="Proteomes" id="UP001165121"/>
    </source>
</evidence>
<name>A0A9W6Y897_9STRA</name>
<organism evidence="1 2">
    <name type="scientific">Phytophthora fragariaefolia</name>
    <dbReference type="NCBI Taxonomy" id="1490495"/>
    <lineage>
        <taxon>Eukaryota</taxon>
        <taxon>Sar</taxon>
        <taxon>Stramenopiles</taxon>
        <taxon>Oomycota</taxon>
        <taxon>Peronosporomycetes</taxon>
        <taxon>Peronosporales</taxon>
        <taxon>Peronosporaceae</taxon>
        <taxon>Phytophthora</taxon>
    </lineage>
</organism>
<evidence type="ECO:0000313" key="1">
    <source>
        <dbReference type="EMBL" id="GMF56142.1"/>
    </source>
</evidence>
<dbReference type="EMBL" id="BSXT01003916">
    <property type="protein sequence ID" value="GMF56142.1"/>
    <property type="molecule type" value="Genomic_DNA"/>
</dbReference>
<proteinExistence type="predicted"/>
<comment type="caution">
    <text evidence="1">The sequence shown here is derived from an EMBL/GenBank/DDBJ whole genome shotgun (WGS) entry which is preliminary data.</text>
</comment>
<sequence>MSGYIDFDPSFYDWMNSAYMKEKITCGCGIEIQRRNSDKHDKSNRHLAWGKNPEEFFNKQLDCRCGLNYTKNNDDTHKKSNDHKDRVNKHNNEIKTIRGKEKITCECGVVITRNGQYCHVRQNRQHLDWKANQ</sequence>
<accession>A0A9W6Y897</accession>
<keyword evidence="2" id="KW-1185">Reference proteome</keyword>
<dbReference type="AlphaFoldDB" id="A0A9W6Y897"/>
<reference evidence="1" key="1">
    <citation type="submission" date="2023-04" db="EMBL/GenBank/DDBJ databases">
        <title>Phytophthora fragariaefolia NBRC 109709.</title>
        <authorList>
            <person name="Ichikawa N."/>
            <person name="Sato H."/>
            <person name="Tonouchi N."/>
        </authorList>
    </citation>
    <scope>NUCLEOTIDE SEQUENCE</scope>
    <source>
        <strain evidence="1">NBRC 109709</strain>
    </source>
</reference>
<protein>
    <submittedName>
        <fullName evidence="1">Unnamed protein product</fullName>
    </submittedName>
</protein>
<gene>
    <name evidence="1" type="ORF">Pfra01_002377700</name>
</gene>
<dbReference type="Proteomes" id="UP001165121">
    <property type="component" value="Unassembled WGS sequence"/>
</dbReference>